<evidence type="ECO:0000256" key="3">
    <source>
        <dbReference type="ARBA" id="ARBA00022692"/>
    </source>
</evidence>
<keyword evidence="4 8" id="KW-1133">Transmembrane helix</keyword>
<keyword evidence="10" id="KW-1185">Reference proteome</keyword>
<dbReference type="AlphaFoldDB" id="A0A024FZ09"/>
<comment type="similarity">
    <text evidence="2 6">Belongs to the DP1 family.</text>
</comment>
<keyword evidence="3 8" id="KW-0812">Transmembrane</keyword>
<evidence type="ECO:0000256" key="7">
    <source>
        <dbReference type="SAM" id="MobiDB-lite"/>
    </source>
</evidence>
<dbReference type="EMBL" id="CAIX01000003">
    <property type="protein sequence ID" value="CCI39746.1"/>
    <property type="molecule type" value="Genomic_DNA"/>
</dbReference>
<evidence type="ECO:0000256" key="8">
    <source>
        <dbReference type="SAM" id="Phobius"/>
    </source>
</evidence>
<dbReference type="GO" id="GO:0016020">
    <property type="term" value="C:membrane"/>
    <property type="evidence" value="ECO:0007669"/>
    <property type="project" value="UniProtKB-SubCell"/>
</dbReference>
<dbReference type="Pfam" id="PF03134">
    <property type="entry name" value="TB2_DP1_HVA22"/>
    <property type="match status" value="1"/>
</dbReference>
<organism evidence="9 10">
    <name type="scientific">Albugo candida</name>
    <dbReference type="NCBI Taxonomy" id="65357"/>
    <lineage>
        <taxon>Eukaryota</taxon>
        <taxon>Sar</taxon>
        <taxon>Stramenopiles</taxon>
        <taxon>Oomycota</taxon>
        <taxon>Peronosporomycetes</taxon>
        <taxon>Albuginales</taxon>
        <taxon>Albuginaceae</taxon>
        <taxon>Albugo</taxon>
    </lineage>
</organism>
<feature type="transmembrane region" description="Helical" evidence="8">
    <location>
        <begin position="61"/>
        <end position="77"/>
    </location>
</feature>
<accession>A0A024FZ09</accession>
<dbReference type="STRING" id="65357.A0A024FZ09"/>
<evidence type="ECO:0000256" key="4">
    <source>
        <dbReference type="ARBA" id="ARBA00022989"/>
    </source>
</evidence>
<protein>
    <recommendedName>
        <fullName evidence="11">HVA22-like protein</fullName>
    </recommendedName>
</protein>
<dbReference type="Proteomes" id="UP000053237">
    <property type="component" value="Unassembled WGS sequence"/>
</dbReference>
<keyword evidence="5 8" id="KW-0472">Membrane</keyword>
<evidence type="ECO:0000256" key="2">
    <source>
        <dbReference type="ARBA" id="ARBA00008573"/>
    </source>
</evidence>
<gene>
    <name evidence="9" type="ORF">BN9_005290</name>
</gene>
<dbReference type="OrthoDB" id="10009287at2759"/>
<dbReference type="InParanoid" id="A0A024FZ09"/>
<evidence type="ECO:0000256" key="5">
    <source>
        <dbReference type="ARBA" id="ARBA00023136"/>
    </source>
</evidence>
<feature type="region of interest" description="Disordered" evidence="7">
    <location>
        <begin position="185"/>
        <end position="212"/>
    </location>
</feature>
<comment type="caution">
    <text evidence="9">The sequence shown here is derived from an EMBL/GenBank/DDBJ whole genome shotgun (WGS) entry which is preliminary data.</text>
</comment>
<sequence length="212" mass="24290">MGAVVTKPLCLVTGLTYPAYASFKALDKQHPRTDQQWLTYWAVYGICTSFETISTKTCRKLPGFYFAKFLFLLWLMLPKTRGAMKMYKSILYPIYKIYEPKLDRRLLEIQIGAEEFVNEYKTNGTEAVTRRLQRIQQSEVVTKIAGAIVSPLHSPTLQKHLSAAKDVMLRHKQAPLISDQVTTMSEEKLKPSKKLQKDTAEVEEARDPLLVM</sequence>
<evidence type="ECO:0000313" key="10">
    <source>
        <dbReference type="Proteomes" id="UP000053237"/>
    </source>
</evidence>
<evidence type="ECO:0000256" key="1">
    <source>
        <dbReference type="ARBA" id="ARBA00004141"/>
    </source>
</evidence>
<proteinExistence type="inferred from homology"/>
<reference evidence="9 10" key="1">
    <citation type="submission" date="2012-05" db="EMBL/GenBank/DDBJ databases">
        <title>Recombination and specialization in a pathogen metapopulation.</title>
        <authorList>
            <person name="Gardiner A."/>
            <person name="Kemen E."/>
            <person name="Schultz-Larsen T."/>
            <person name="MacLean D."/>
            <person name="Van Oosterhout C."/>
            <person name="Jones J.D.G."/>
        </authorList>
    </citation>
    <scope>NUCLEOTIDE SEQUENCE [LARGE SCALE GENOMIC DNA]</scope>
    <source>
        <strain evidence="9 10">Ac Nc2</strain>
    </source>
</reference>
<dbReference type="InterPro" id="IPR004345">
    <property type="entry name" value="TB2_DP1_HVA22"/>
</dbReference>
<evidence type="ECO:0000313" key="9">
    <source>
        <dbReference type="EMBL" id="CCI39746.1"/>
    </source>
</evidence>
<name>A0A024FZ09_9STRA</name>
<dbReference type="PANTHER" id="PTHR12300:SF161">
    <property type="entry name" value="RECEPTOR EXPRESSION-ENHANCING PROTEIN"/>
    <property type="match status" value="1"/>
</dbReference>
<dbReference type="PANTHER" id="PTHR12300">
    <property type="entry name" value="HVA22-LIKE PROTEINS"/>
    <property type="match status" value="1"/>
</dbReference>
<comment type="subcellular location">
    <subcellularLocation>
        <location evidence="1 6">Membrane</location>
        <topology evidence="1 6">Multi-pass membrane protein</topology>
    </subcellularLocation>
</comment>
<evidence type="ECO:0000256" key="6">
    <source>
        <dbReference type="RuleBase" id="RU362006"/>
    </source>
</evidence>
<evidence type="ECO:0008006" key="11">
    <source>
        <dbReference type="Google" id="ProtNLM"/>
    </source>
</evidence>